<sequence>MYETFELRLRETLSYLKDLNDLDTTLQWAHDLESYSVEEFASEISNFTLPAAKAIFDAPHPPNVDTIQSLRPVEGSQSPGVYLGFTQDVSGKDAHNFAYTGSATRVARGLSTRTNQHLDPEYRVKYLEKRPNYYHYLLFAGTENNREEVYYVLAETEFASTDPDEINKTRIFVTLFEQICICWLRCYTSKAAAGAQKKFAGLCLWPGQSFAYSGVNQASPICNDISRADTAAAGLTIAEQNTRAADRLRIKRQNWSAEEEEVELGKRVDYNEVVTYPIRKFKNAAIKAGMSKKDTDAVIKVFRKAARLAKKAGTVPPEANDYLVVKTK</sequence>
<evidence type="ECO:0000313" key="2">
    <source>
        <dbReference type="Proteomes" id="UP000215453"/>
    </source>
</evidence>
<dbReference type="EMBL" id="LT882677">
    <property type="protein sequence ID" value="SMY20839.1"/>
    <property type="molecule type" value="Genomic_DNA"/>
</dbReference>
<gene>
    <name evidence="1" type="ORF">ZT1A5_G2275</name>
</gene>
<dbReference type="Proteomes" id="UP000215453">
    <property type="component" value="Chromosome 2"/>
</dbReference>
<accession>A0A1Y6LB55</accession>
<evidence type="ECO:0000313" key="1">
    <source>
        <dbReference type="EMBL" id="SMY20839.1"/>
    </source>
</evidence>
<proteinExistence type="predicted"/>
<dbReference type="AlphaFoldDB" id="A0A1Y6LB55"/>
<organism evidence="1 2">
    <name type="scientific">Zymoseptoria tritici ST99CH_1A5</name>
    <dbReference type="NCBI Taxonomy" id="1276529"/>
    <lineage>
        <taxon>Eukaryota</taxon>
        <taxon>Fungi</taxon>
        <taxon>Dikarya</taxon>
        <taxon>Ascomycota</taxon>
        <taxon>Pezizomycotina</taxon>
        <taxon>Dothideomycetes</taxon>
        <taxon>Dothideomycetidae</taxon>
        <taxon>Mycosphaerellales</taxon>
        <taxon>Mycosphaerellaceae</taxon>
        <taxon>Zymoseptoria</taxon>
    </lineage>
</organism>
<reference evidence="1 2" key="1">
    <citation type="submission" date="2016-10" db="EMBL/GenBank/DDBJ databases">
        <authorList>
            <person name="Varghese N."/>
        </authorList>
    </citation>
    <scope>NUCLEOTIDE SEQUENCE [LARGE SCALE GENOMIC DNA]</scope>
</reference>
<name>A0A1Y6LB55_ZYMTR</name>
<protein>
    <submittedName>
        <fullName evidence="1">Uncharacterized protein</fullName>
    </submittedName>
</protein>